<comment type="caution">
    <text evidence="1">The sequence shown here is derived from an EMBL/GenBank/DDBJ whole genome shotgun (WGS) entry which is preliminary data.</text>
</comment>
<dbReference type="EMBL" id="CM056815">
    <property type="protein sequence ID" value="KAJ8629845.1"/>
    <property type="molecule type" value="Genomic_DNA"/>
</dbReference>
<evidence type="ECO:0000313" key="1">
    <source>
        <dbReference type="EMBL" id="KAJ8629845.1"/>
    </source>
</evidence>
<sequence>MCVGCILVHGQIMVRGQVVFMPVNGMRQQSRRERMMKLRRREMAKNSLERYTHYYERWATNQSILILDSE</sequence>
<organism evidence="1 2">
    <name type="scientific">Persea americana</name>
    <name type="common">Avocado</name>
    <dbReference type="NCBI Taxonomy" id="3435"/>
    <lineage>
        <taxon>Eukaryota</taxon>
        <taxon>Viridiplantae</taxon>
        <taxon>Streptophyta</taxon>
        <taxon>Embryophyta</taxon>
        <taxon>Tracheophyta</taxon>
        <taxon>Spermatophyta</taxon>
        <taxon>Magnoliopsida</taxon>
        <taxon>Magnoliidae</taxon>
        <taxon>Laurales</taxon>
        <taxon>Lauraceae</taxon>
        <taxon>Persea</taxon>
    </lineage>
</organism>
<reference evidence="1 2" key="1">
    <citation type="journal article" date="2022" name="Hortic Res">
        <title>A haplotype resolved chromosomal level avocado genome allows analysis of novel avocado genes.</title>
        <authorList>
            <person name="Nath O."/>
            <person name="Fletcher S.J."/>
            <person name="Hayward A."/>
            <person name="Shaw L.M."/>
            <person name="Masouleh A.K."/>
            <person name="Furtado A."/>
            <person name="Henry R.J."/>
            <person name="Mitter N."/>
        </authorList>
    </citation>
    <scope>NUCLEOTIDE SEQUENCE [LARGE SCALE GENOMIC DNA]</scope>
    <source>
        <strain evidence="2">cv. Hass</strain>
    </source>
</reference>
<name>A0ACC2L904_PERAE</name>
<dbReference type="Proteomes" id="UP001234297">
    <property type="component" value="Chromosome 7"/>
</dbReference>
<protein>
    <submittedName>
        <fullName evidence="1">Uncharacterized protein</fullName>
    </submittedName>
</protein>
<keyword evidence="2" id="KW-1185">Reference proteome</keyword>
<gene>
    <name evidence="1" type="ORF">MRB53_023168</name>
</gene>
<accession>A0ACC2L904</accession>
<evidence type="ECO:0000313" key="2">
    <source>
        <dbReference type="Proteomes" id="UP001234297"/>
    </source>
</evidence>
<proteinExistence type="predicted"/>